<dbReference type="EMBL" id="BDIP01008941">
    <property type="protein sequence ID" value="GCA64887.1"/>
    <property type="molecule type" value="Genomic_DNA"/>
</dbReference>
<comment type="caution">
    <text evidence="2">The sequence shown here is derived from an EMBL/GenBank/DDBJ whole genome shotgun (WGS) entry which is preliminary data.</text>
</comment>
<gene>
    <name evidence="2" type="ORF">KIPB_015654</name>
</gene>
<evidence type="ECO:0000313" key="3">
    <source>
        <dbReference type="Proteomes" id="UP000265618"/>
    </source>
</evidence>
<organism evidence="2 3">
    <name type="scientific">Kipferlia bialata</name>
    <dbReference type="NCBI Taxonomy" id="797122"/>
    <lineage>
        <taxon>Eukaryota</taxon>
        <taxon>Metamonada</taxon>
        <taxon>Carpediemonas-like organisms</taxon>
        <taxon>Kipferlia</taxon>
    </lineage>
</organism>
<keyword evidence="3" id="KW-1185">Reference proteome</keyword>
<dbReference type="Proteomes" id="UP000265618">
    <property type="component" value="Unassembled WGS sequence"/>
</dbReference>
<evidence type="ECO:0000313" key="2">
    <source>
        <dbReference type="EMBL" id="GCA64887.1"/>
    </source>
</evidence>
<feature type="non-terminal residue" evidence="2">
    <location>
        <position position="1"/>
    </location>
</feature>
<dbReference type="AlphaFoldDB" id="A0A391NV09"/>
<proteinExistence type="predicted"/>
<protein>
    <submittedName>
        <fullName evidence="2">Uncharacterized protein</fullName>
    </submittedName>
</protein>
<accession>A0A391NV09</accession>
<sequence length="23" mass="2663">APHRRQKAAWVPVEQEMGTREGE</sequence>
<name>A0A391NV09_9EUKA</name>
<feature type="region of interest" description="Disordered" evidence="1">
    <location>
        <begin position="1"/>
        <end position="23"/>
    </location>
</feature>
<reference evidence="2 3" key="1">
    <citation type="journal article" date="2018" name="PLoS ONE">
        <title>The draft genome of Kipferlia bialata reveals reductive genome evolution in fornicate parasites.</title>
        <authorList>
            <person name="Tanifuji G."/>
            <person name="Takabayashi S."/>
            <person name="Kume K."/>
            <person name="Takagi M."/>
            <person name="Nakayama T."/>
            <person name="Kamikawa R."/>
            <person name="Inagaki Y."/>
            <person name="Hashimoto T."/>
        </authorList>
    </citation>
    <scope>NUCLEOTIDE SEQUENCE [LARGE SCALE GENOMIC DNA]</scope>
    <source>
        <strain evidence="2">NY0173</strain>
    </source>
</reference>
<evidence type="ECO:0000256" key="1">
    <source>
        <dbReference type="SAM" id="MobiDB-lite"/>
    </source>
</evidence>